<dbReference type="InterPro" id="IPR040919">
    <property type="entry name" value="Asparaginase_C"/>
</dbReference>
<dbReference type="AlphaFoldDB" id="A0A6A5X5Z5"/>
<evidence type="ECO:0000256" key="9">
    <source>
        <dbReference type="RuleBase" id="RU004456"/>
    </source>
</evidence>
<dbReference type="InterPro" id="IPR006034">
    <property type="entry name" value="Asparaginase/glutaminase-like"/>
</dbReference>
<dbReference type="PIRSF" id="PIRSF500176">
    <property type="entry name" value="L_ASNase"/>
    <property type="match status" value="1"/>
</dbReference>
<evidence type="ECO:0000259" key="12">
    <source>
        <dbReference type="Pfam" id="PF17763"/>
    </source>
</evidence>
<dbReference type="FunFam" id="3.40.50.1170:FF:000001">
    <property type="entry name" value="L-asparaginase 2"/>
    <property type="match status" value="1"/>
</dbReference>
<feature type="domain" description="Asparaginase/glutaminase C-terminal" evidence="12">
    <location>
        <begin position="260"/>
        <end position="366"/>
    </location>
</feature>
<evidence type="ECO:0000256" key="1">
    <source>
        <dbReference type="ARBA" id="ARBA00010518"/>
    </source>
</evidence>
<evidence type="ECO:0000256" key="7">
    <source>
        <dbReference type="PROSITE-ProRule" id="PRU10099"/>
    </source>
</evidence>
<dbReference type="Pfam" id="PF00710">
    <property type="entry name" value="Asparaginase"/>
    <property type="match status" value="1"/>
</dbReference>
<dbReference type="EMBL" id="ML978083">
    <property type="protein sequence ID" value="KAF2008425.1"/>
    <property type="molecule type" value="Genomic_DNA"/>
</dbReference>
<evidence type="ECO:0000256" key="5">
    <source>
        <dbReference type="PIRSR" id="PIRSR001220-1"/>
    </source>
</evidence>
<dbReference type="PROSITE" id="PS00917">
    <property type="entry name" value="ASN_GLN_ASE_2"/>
    <property type="match status" value="1"/>
</dbReference>
<dbReference type="Gene3D" id="3.40.50.1170">
    <property type="entry name" value="L-asparaginase, N-terminal domain"/>
    <property type="match status" value="1"/>
</dbReference>
<dbReference type="InterPro" id="IPR027474">
    <property type="entry name" value="L-asparaginase_N"/>
</dbReference>
<dbReference type="Gene3D" id="3.40.50.40">
    <property type="match status" value="1"/>
</dbReference>
<dbReference type="GO" id="GO:0006530">
    <property type="term" value="P:L-asparagine catabolic process"/>
    <property type="evidence" value="ECO:0007669"/>
    <property type="project" value="UniProtKB-ARBA"/>
</dbReference>
<evidence type="ECO:0000256" key="10">
    <source>
        <dbReference type="SAM" id="SignalP"/>
    </source>
</evidence>
<dbReference type="OrthoDB" id="542841at2759"/>
<dbReference type="Proteomes" id="UP000799778">
    <property type="component" value="Unassembled WGS sequence"/>
</dbReference>
<protein>
    <recommendedName>
        <fullName evidence="2">asparaginase</fullName>
        <ecNumber evidence="2">3.5.1.1</ecNumber>
    </recommendedName>
</protein>
<dbReference type="PROSITE" id="PS00144">
    <property type="entry name" value="ASN_GLN_ASE_1"/>
    <property type="match status" value="1"/>
</dbReference>
<dbReference type="GeneID" id="54290291"/>
<keyword evidence="10" id="KW-0732">Signal</keyword>
<evidence type="ECO:0000256" key="2">
    <source>
        <dbReference type="ARBA" id="ARBA00012920"/>
    </source>
</evidence>
<feature type="active site" evidence="7">
    <location>
        <position position="57"/>
    </location>
</feature>
<feature type="binding site" evidence="6">
    <location>
        <begin position="137"/>
        <end position="138"/>
    </location>
    <ligand>
        <name>substrate</name>
    </ligand>
</feature>
<proteinExistence type="inferred from homology"/>
<dbReference type="InterPro" id="IPR004550">
    <property type="entry name" value="AsnASE_II"/>
</dbReference>
<comment type="similarity">
    <text evidence="1 9">Belongs to the asparaginase 1 family.</text>
</comment>
<evidence type="ECO:0000256" key="4">
    <source>
        <dbReference type="ARBA" id="ARBA00049366"/>
    </source>
</evidence>
<evidence type="ECO:0000256" key="6">
    <source>
        <dbReference type="PIRSR" id="PIRSR001220-2"/>
    </source>
</evidence>
<accession>A0A6A5X5Z5</accession>
<organism evidence="13 14">
    <name type="scientific">Aaosphaeria arxii CBS 175.79</name>
    <dbReference type="NCBI Taxonomy" id="1450172"/>
    <lineage>
        <taxon>Eukaryota</taxon>
        <taxon>Fungi</taxon>
        <taxon>Dikarya</taxon>
        <taxon>Ascomycota</taxon>
        <taxon>Pezizomycotina</taxon>
        <taxon>Dothideomycetes</taxon>
        <taxon>Pleosporomycetidae</taxon>
        <taxon>Pleosporales</taxon>
        <taxon>Pleosporales incertae sedis</taxon>
        <taxon>Aaosphaeria</taxon>
    </lineage>
</organism>
<dbReference type="InterPro" id="IPR020827">
    <property type="entry name" value="Asparaginase/glutaminase_AS1"/>
</dbReference>
<dbReference type="InterPro" id="IPR036152">
    <property type="entry name" value="Asp/glu_Ase-like_sf"/>
</dbReference>
<dbReference type="SUPFAM" id="SSF53774">
    <property type="entry name" value="Glutaminase/Asparaginase"/>
    <property type="match status" value="1"/>
</dbReference>
<sequence length="370" mass="39064">MLLRPALFLFLSVLASSSPVFSAPTGPPAPHHFLHPRDGPHYNSSLPNITVLATGGTIAGSAGSNTDLTGYKAGQIGIQILIDAVPEIQNISNVQGVQVANVDSSGITPEILLNLTAQAQMALDDPHCQGIVITHGTDTLEESAFFLDLTLRSEKPIVIVGSMRPATGLSADGPLNLLEAITLAADPRAVGRGTMVVLNDRITSAFYATKTNANWLDTFKAVEQGDLGSFIDAKPNFFYSPAVPVGYHFFNVSQSTSLPKVDIVFGYQALDPEMARSAVGKGAEGLVLAGVGAGGWTSAGLDEIHELIREHGTQVVLSSRTMGGFVKTNGTGNIYGSQDLNPQKARIMLQLALNAGYDSNELTKLFSFSE</sequence>
<dbReference type="PANTHER" id="PTHR11707:SF28">
    <property type="entry name" value="60 KDA LYSOPHOSPHOLIPASE"/>
    <property type="match status" value="1"/>
</dbReference>
<feature type="signal peptide" evidence="10">
    <location>
        <begin position="1"/>
        <end position="17"/>
    </location>
</feature>
<evidence type="ECO:0000256" key="8">
    <source>
        <dbReference type="PROSITE-ProRule" id="PRU10100"/>
    </source>
</evidence>
<dbReference type="InterPro" id="IPR027475">
    <property type="entry name" value="Asparaginase/glutaminase_AS2"/>
</dbReference>
<reference evidence="13" key="1">
    <citation type="journal article" date="2020" name="Stud. Mycol.">
        <title>101 Dothideomycetes genomes: a test case for predicting lifestyles and emergence of pathogens.</title>
        <authorList>
            <person name="Haridas S."/>
            <person name="Albert R."/>
            <person name="Binder M."/>
            <person name="Bloem J."/>
            <person name="Labutti K."/>
            <person name="Salamov A."/>
            <person name="Andreopoulos B."/>
            <person name="Baker S."/>
            <person name="Barry K."/>
            <person name="Bills G."/>
            <person name="Bluhm B."/>
            <person name="Cannon C."/>
            <person name="Castanera R."/>
            <person name="Culley D."/>
            <person name="Daum C."/>
            <person name="Ezra D."/>
            <person name="Gonzalez J."/>
            <person name="Henrissat B."/>
            <person name="Kuo A."/>
            <person name="Liang C."/>
            <person name="Lipzen A."/>
            <person name="Lutzoni F."/>
            <person name="Magnuson J."/>
            <person name="Mondo S."/>
            <person name="Nolan M."/>
            <person name="Ohm R."/>
            <person name="Pangilinan J."/>
            <person name="Park H.-J."/>
            <person name="Ramirez L."/>
            <person name="Alfaro M."/>
            <person name="Sun H."/>
            <person name="Tritt A."/>
            <person name="Yoshinaga Y."/>
            <person name="Zwiers L.-H."/>
            <person name="Turgeon B."/>
            <person name="Goodwin S."/>
            <person name="Spatafora J."/>
            <person name="Crous P."/>
            <person name="Grigoriev I."/>
        </authorList>
    </citation>
    <scope>NUCLEOTIDE SEQUENCE</scope>
    <source>
        <strain evidence="13">CBS 175.79</strain>
    </source>
</reference>
<dbReference type="InterPro" id="IPR037152">
    <property type="entry name" value="L-asparaginase_N_sf"/>
</dbReference>
<evidence type="ECO:0000313" key="13">
    <source>
        <dbReference type="EMBL" id="KAF2008425.1"/>
    </source>
</evidence>
<dbReference type="PRINTS" id="PR00139">
    <property type="entry name" value="ASNGLNASE"/>
</dbReference>
<dbReference type="PIRSF" id="PIRSF001220">
    <property type="entry name" value="L-ASNase_gatD"/>
    <property type="match status" value="1"/>
</dbReference>
<dbReference type="PANTHER" id="PTHR11707">
    <property type="entry name" value="L-ASPARAGINASE"/>
    <property type="match status" value="1"/>
</dbReference>
<dbReference type="RefSeq" id="XP_033376764.1">
    <property type="nucleotide sequence ID" value="XM_033532894.1"/>
</dbReference>
<feature type="active site" description="O-isoaspartyl threonine intermediate" evidence="5">
    <location>
        <position position="57"/>
    </location>
</feature>
<dbReference type="SMART" id="SM00870">
    <property type="entry name" value="Asparaginase"/>
    <property type="match status" value="1"/>
</dbReference>
<comment type="catalytic activity">
    <reaction evidence="4">
        <text>L-asparagine + H2O = L-aspartate + NH4(+)</text>
        <dbReference type="Rhea" id="RHEA:21016"/>
        <dbReference type="ChEBI" id="CHEBI:15377"/>
        <dbReference type="ChEBI" id="CHEBI:28938"/>
        <dbReference type="ChEBI" id="CHEBI:29991"/>
        <dbReference type="ChEBI" id="CHEBI:58048"/>
        <dbReference type="EC" id="3.5.1.1"/>
    </reaction>
</comment>
<feature type="domain" description="L-asparaginase N-terminal" evidence="11">
    <location>
        <begin position="48"/>
        <end position="240"/>
    </location>
</feature>
<name>A0A6A5X5Z5_9PLEO</name>
<dbReference type="EC" id="3.5.1.1" evidence="2"/>
<evidence type="ECO:0000259" key="11">
    <source>
        <dbReference type="Pfam" id="PF00710"/>
    </source>
</evidence>
<feature type="binding site" evidence="6">
    <location>
        <position position="104"/>
    </location>
    <ligand>
        <name>substrate</name>
    </ligand>
</feature>
<feature type="chain" id="PRO_5025544444" description="asparaginase" evidence="10">
    <location>
        <begin position="18"/>
        <end position="370"/>
    </location>
</feature>
<dbReference type="NCBIfam" id="TIGR00520">
    <property type="entry name" value="asnASE_II"/>
    <property type="match status" value="1"/>
</dbReference>
<dbReference type="CDD" id="cd08964">
    <property type="entry name" value="L-asparaginase_II"/>
    <property type="match status" value="1"/>
</dbReference>
<keyword evidence="3" id="KW-0378">Hydrolase</keyword>
<dbReference type="Pfam" id="PF17763">
    <property type="entry name" value="Asparaginase_C"/>
    <property type="match status" value="1"/>
</dbReference>
<keyword evidence="14" id="KW-1185">Reference proteome</keyword>
<dbReference type="InterPro" id="IPR027473">
    <property type="entry name" value="L-asparaginase_C"/>
</dbReference>
<feature type="active site" evidence="8">
    <location>
        <position position="137"/>
    </location>
</feature>
<evidence type="ECO:0000256" key="3">
    <source>
        <dbReference type="ARBA" id="ARBA00022801"/>
    </source>
</evidence>
<dbReference type="PROSITE" id="PS51732">
    <property type="entry name" value="ASN_GLN_ASE_3"/>
    <property type="match status" value="1"/>
</dbReference>
<gene>
    <name evidence="13" type="ORF">BU24DRAFT_475315</name>
</gene>
<dbReference type="GO" id="GO:0004067">
    <property type="term" value="F:asparaginase activity"/>
    <property type="evidence" value="ECO:0007669"/>
    <property type="project" value="UniProtKB-UniRule"/>
</dbReference>
<evidence type="ECO:0000313" key="14">
    <source>
        <dbReference type="Proteomes" id="UP000799778"/>
    </source>
</evidence>